<evidence type="ECO:0000313" key="1">
    <source>
        <dbReference type="EMBL" id="KAF2141056.1"/>
    </source>
</evidence>
<evidence type="ECO:0000313" key="2">
    <source>
        <dbReference type="Proteomes" id="UP000799438"/>
    </source>
</evidence>
<gene>
    <name evidence="1" type="ORF">K452DRAFT_44494</name>
</gene>
<sequence length="103" mass="11547">MDGRQDWDDLTLLLCTNSLMTGKRGDNHSIYASSGFVDWADCCCCSVMTPLTHKYSVHESKLIFSFFLHCIALHADGMVWHGMATTTRVRRGAVACSVRVLYI</sequence>
<name>A0A6A6BAK5_9PEZI</name>
<proteinExistence type="predicted"/>
<dbReference type="GeneID" id="54304182"/>
<dbReference type="Proteomes" id="UP000799438">
    <property type="component" value="Unassembled WGS sequence"/>
</dbReference>
<organism evidence="1 2">
    <name type="scientific">Aplosporella prunicola CBS 121167</name>
    <dbReference type="NCBI Taxonomy" id="1176127"/>
    <lineage>
        <taxon>Eukaryota</taxon>
        <taxon>Fungi</taxon>
        <taxon>Dikarya</taxon>
        <taxon>Ascomycota</taxon>
        <taxon>Pezizomycotina</taxon>
        <taxon>Dothideomycetes</taxon>
        <taxon>Dothideomycetes incertae sedis</taxon>
        <taxon>Botryosphaeriales</taxon>
        <taxon>Aplosporellaceae</taxon>
        <taxon>Aplosporella</taxon>
    </lineage>
</organism>
<accession>A0A6A6BAK5</accession>
<protein>
    <submittedName>
        <fullName evidence="1">Uncharacterized protein</fullName>
    </submittedName>
</protein>
<dbReference type="AlphaFoldDB" id="A0A6A6BAK5"/>
<dbReference type="RefSeq" id="XP_033396769.1">
    <property type="nucleotide sequence ID" value="XM_033546676.1"/>
</dbReference>
<keyword evidence="2" id="KW-1185">Reference proteome</keyword>
<dbReference type="EMBL" id="ML995488">
    <property type="protein sequence ID" value="KAF2141056.1"/>
    <property type="molecule type" value="Genomic_DNA"/>
</dbReference>
<reference evidence="1" key="1">
    <citation type="journal article" date="2020" name="Stud. Mycol.">
        <title>101 Dothideomycetes genomes: a test case for predicting lifestyles and emergence of pathogens.</title>
        <authorList>
            <person name="Haridas S."/>
            <person name="Albert R."/>
            <person name="Binder M."/>
            <person name="Bloem J."/>
            <person name="Labutti K."/>
            <person name="Salamov A."/>
            <person name="Andreopoulos B."/>
            <person name="Baker S."/>
            <person name="Barry K."/>
            <person name="Bills G."/>
            <person name="Bluhm B."/>
            <person name="Cannon C."/>
            <person name="Castanera R."/>
            <person name="Culley D."/>
            <person name="Daum C."/>
            <person name="Ezra D."/>
            <person name="Gonzalez J."/>
            <person name="Henrissat B."/>
            <person name="Kuo A."/>
            <person name="Liang C."/>
            <person name="Lipzen A."/>
            <person name="Lutzoni F."/>
            <person name="Magnuson J."/>
            <person name="Mondo S."/>
            <person name="Nolan M."/>
            <person name="Ohm R."/>
            <person name="Pangilinan J."/>
            <person name="Park H.-J."/>
            <person name="Ramirez L."/>
            <person name="Alfaro M."/>
            <person name="Sun H."/>
            <person name="Tritt A."/>
            <person name="Yoshinaga Y."/>
            <person name="Zwiers L.-H."/>
            <person name="Turgeon B."/>
            <person name="Goodwin S."/>
            <person name="Spatafora J."/>
            <person name="Crous P."/>
            <person name="Grigoriev I."/>
        </authorList>
    </citation>
    <scope>NUCLEOTIDE SEQUENCE</scope>
    <source>
        <strain evidence="1">CBS 121167</strain>
    </source>
</reference>